<gene>
    <name evidence="1" type="ORF">FBQ73_01090</name>
</gene>
<dbReference type="InterPro" id="IPR036188">
    <property type="entry name" value="FAD/NAD-bd_sf"/>
</dbReference>
<name>A0A6C1KLU3_XANAU</name>
<dbReference type="RefSeq" id="WP_394025811.1">
    <property type="nucleotide sequence ID" value="NZ_JBAFVI010000009.1"/>
</dbReference>
<evidence type="ECO:0000313" key="1">
    <source>
        <dbReference type="EMBL" id="TLX44687.1"/>
    </source>
</evidence>
<evidence type="ECO:0000313" key="2">
    <source>
        <dbReference type="Proteomes" id="UP000305131"/>
    </source>
</evidence>
<comment type="caution">
    <text evidence="1">The sequence shown here is derived from an EMBL/GenBank/DDBJ whole genome shotgun (WGS) entry which is preliminary data.</text>
</comment>
<dbReference type="EMBL" id="VAUP01000004">
    <property type="protein sequence ID" value="TLX44687.1"/>
    <property type="molecule type" value="Genomic_DNA"/>
</dbReference>
<dbReference type="SUPFAM" id="SSF51905">
    <property type="entry name" value="FAD/NAD(P)-binding domain"/>
    <property type="match status" value="1"/>
</dbReference>
<proteinExistence type="predicted"/>
<dbReference type="Proteomes" id="UP000305131">
    <property type="component" value="Unassembled WGS sequence"/>
</dbReference>
<sequence length="331" mass="34948">MTVFGTGVAGLSAALALQAGGTRILMVERGSPRPSDAREVVGDEFFRLMAAAGHPDLRSELQPLIPVDAITTHWPGNSGLDWAAVFRPAERRWAIDRSALEAALRRSVLAHGIEIAPGGDKLRPDEIRGLVVDATGRAAAVARRIGARLVPITGLVAISARGHFAWPTTPVVEAGPDGWWFAIGGDQAATTYFTDAAEAATIQTAENLAARLAKTVLLSGHFAVDISVGLTRSSAASSYLEPCGGASWAAVGDAALARDPLASHGLTFAVQSALHLKAACMTETFDAETYLQPVSVEIARYRIARQRLYLAGAEAFDRPFWRARASLTTAG</sequence>
<dbReference type="AlphaFoldDB" id="A0A6C1KLU3"/>
<dbReference type="Gene3D" id="3.50.50.60">
    <property type="entry name" value="FAD/NAD(P)-binding domain"/>
    <property type="match status" value="1"/>
</dbReference>
<reference evidence="1 2" key="1">
    <citation type="submission" date="2019-05" db="EMBL/GenBank/DDBJ databases">
        <authorList>
            <person name="Zhou X."/>
        </authorList>
    </citation>
    <scope>NUCLEOTIDE SEQUENCE [LARGE SCALE GENOMIC DNA]</scope>
    <source>
        <strain evidence="1 2">DSM 432</strain>
    </source>
</reference>
<protein>
    <submittedName>
        <fullName evidence="1">Uncharacterized protein</fullName>
    </submittedName>
</protein>
<organism evidence="1 2">
    <name type="scientific">Xanthobacter autotrophicus</name>
    <dbReference type="NCBI Taxonomy" id="280"/>
    <lineage>
        <taxon>Bacteria</taxon>
        <taxon>Pseudomonadati</taxon>
        <taxon>Pseudomonadota</taxon>
        <taxon>Alphaproteobacteria</taxon>
        <taxon>Hyphomicrobiales</taxon>
        <taxon>Xanthobacteraceae</taxon>
        <taxon>Xanthobacter</taxon>
    </lineage>
</organism>
<accession>A0A6C1KLU3</accession>